<evidence type="ECO:0000256" key="5">
    <source>
        <dbReference type="ARBA" id="ARBA00022692"/>
    </source>
</evidence>
<evidence type="ECO:0000313" key="11">
    <source>
        <dbReference type="EMBL" id="SDU17639.1"/>
    </source>
</evidence>
<feature type="domain" description="Tripartite ATP-independent periplasmic transporters DctQ component" evidence="10">
    <location>
        <begin position="30"/>
        <end position="158"/>
    </location>
</feature>
<dbReference type="InterPro" id="IPR007387">
    <property type="entry name" value="TRAP_DctQ"/>
</dbReference>
<name>A0A1H2GDQ5_9BACT</name>
<keyword evidence="4" id="KW-0997">Cell inner membrane</keyword>
<evidence type="ECO:0000256" key="9">
    <source>
        <dbReference type="SAM" id="Phobius"/>
    </source>
</evidence>
<gene>
    <name evidence="11" type="ORF">SAMN04487931_105142</name>
</gene>
<dbReference type="GO" id="GO:0015740">
    <property type="term" value="P:C4-dicarboxylate transport"/>
    <property type="evidence" value="ECO:0007669"/>
    <property type="project" value="TreeGrafter"/>
</dbReference>
<proteinExistence type="inferred from homology"/>
<evidence type="ECO:0000256" key="4">
    <source>
        <dbReference type="ARBA" id="ARBA00022519"/>
    </source>
</evidence>
<evidence type="ECO:0000259" key="10">
    <source>
        <dbReference type="Pfam" id="PF04290"/>
    </source>
</evidence>
<feature type="transmembrane region" description="Helical" evidence="9">
    <location>
        <begin position="91"/>
        <end position="111"/>
    </location>
</feature>
<comment type="similarity">
    <text evidence="8">Belongs to the TRAP transporter small permease family.</text>
</comment>
<sequence>MLGKTLKKLDTIFTNVEEWTLFIIVMAALMSLFANVVLRYGFNYTLAWSEELVRIVMIYSTFVGASVAVKQRAMIRIDAVVQIFPKLKPGLTLYTNLLMLIFAWMMVFYGYRMTHLQLLTHQKTIIMQIPLVIVYAIMPVMGVMIFIRTIQVIIQDIRSK</sequence>
<keyword evidence="12" id="KW-1185">Reference proteome</keyword>
<accession>A0A1H2GDQ5</accession>
<keyword evidence="2" id="KW-0813">Transport</keyword>
<dbReference type="PANTHER" id="PTHR35011">
    <property type="entry name" value="2,3-DIKETO-L-GULONATE TRAP TRANSPORTER SMALL PERMEASE PROTEIN YIAM"/>
    <property type="match status" value="1"/>
</dbReference>
<dbReference type="Pfam" id="PF04290">
    <property type="entry name" value="DctQ"/>
    <property type="match status" value="1"/>
</dbReference>
<dbReference type="PANTHER" id="PTHR35011:SF2">
    <property type="entry name" value="2,3-DIKETO-L-GULONATE TRAP TRANSPORTER SMALL PERMEASE PROTEIN YIAM"/>
    <property type="match status" value="1"/>
</dbReference>
<feature type="transmembrane region" description="Helical" evidence="9">
    <location>
        <begin position="21"/>
        <end position="40"/>
    </location>
</feature>
<evidence type="ECO:0000256" key="3">
    <source>
        <dbReference type="ARBA" id="ARBA00022475"/>
    </source>
</evidence>
<dbReference type="EMBL" id="FNLL01000005">
    <property type="protein sequence ID" value="SDU17639.1"/>
    <property type="molecule type" value="Genomic_DNA"/>
</dbReference>
<keyword evidence="5 9" id="KW-0812">Transmembrane</keyword>
<protein>
    <submittedName>
        <fullName evidence="11">TRAP-type C4-dicarboxylate transport system, small permease component</fullName>
    </submittedName>
</protein>
<evidence type="ECO:0000256" key="1">
    <source>
        <dbReference type="ARBA" id="ARBA00004429"/>
    </source>
</evidence>
<evidence type="ECO:0000256" key="8">
    <source>
        <dbReference type="ARBA" id="ARBA00038436"/>
    </source>
</evidence>
<evidence type="ECO:0000256" key="2">
    <source>
        <dbReference type="ARBA" id="ARBA00022448"/>
    </source>
</evidence>
<dbReference type="GO" id="GO:0022857">
    <property type="term" value="F:transmembrane transporter activity"/>
    <property type="evidence" value="ECO:0007669"/>
    <property type="project" value="TreeGrafter"/>
</dbReference>
<dbReference type="AlphaFoldDB" id="A0A1H2GDQ5"/>
<evidence type="ECO:0000313" key="12">
    <source>
        <dbReference type="Proteomes" id="UP000199608"/>
    </source>
</evidence>
<feature type="transmembrane region" description="Helical" evidence="9">
    <location>
        <begin position="52"/>
        <end position="70"/>
    </location>
</feature>
<keyword evidence="6 9" id="KW-1133">Transmembrane helix</keyword>
<dbReference type="InterPro" id="IPR055348">
    <property type="entry name" value="DctQ"/>
</dbReference>
<organism evidence="11 12">
    <name type="scientific">Desulfobacula phenolica</name>
    <dbReference type="NCBI Taxonomy" id="90732"/>
    <lineage>
        <taxon>Bacteria</taxon>
        <taxon>Pseudomonadati</taxon>
        <taxon>Thermodesulfobacteriota</taxon>
        <taxon>Desulfobacteria</taxon>
        <taxon>Desulfobacterales</taxon>
        <taxon>Desulfobacteraceae</taxon>
        <taxon>Desulfobacula</taxon>
    </lineage>
</organism>
<evidence type="ECO:0000256" key="7">
    <source>
        <dbReference type="ARBA" id="ARBA00023136"/>
    </source>
</evidence>
<reference evidence="12" key="1">
    <citation type="submission" date="2016-10" db="EMBL/GenBank/DDBJ databases">
        <authorList>
            <person name="Varghese N."/>
            <person name="Submissions S."/>
        </authorList>
    </citation>
    <scope>NUCLEOTIDE SEQUENCE [LARGE SCALE GENOMIC DNA]</scope>
    <source>
        <strain evidence="12">DSM 3384</strain>
    </source>
</reference>
<dbReference type="RefSeq" id="WP_092233377.1">
    <property type="nucleotide sequence ID" value="NZ_FNLL01000005.1"/>
</dbReference>
<dbReference type="GO" id="GO:0005886">
    <property type="term" value="C:plasma membrane"/>
    <property type="evidence" value="ECO:0007669"/>
    <property type="project" value="UniProtKB-SubCell"/>
</dbReference>
<keyword evidence="3" id="KW-1003">Cell membrane</keyword>
<feature type="transmembrane region" description="Helical" evidence="9">
    <location>
        <begin position="131"/>
        <end position="154"/>
    </location>
</feature>
<comment type="subcellular location">
    <subcellularLocation>
        <location evidence="1">Cell inner membrane</location>
        <topology evidence="1">Multi-pass membrane protein</topology>
    </subcellularLocation>
</comment>
<keyword evidence="7 9" id="KW-0472">Membrane</keyword>
<evidence type="ECO:0000256" key="6">
    <source>
        <dbReference type="ARBA" id="ARBA00022989"/>
    </source>
</evidence>
<dbReference type="Proteomes" id="UP000199608">
    <property type="component" value="Unassembled WGS sequence"/>
</dbReference>